<name>A0A2U8GR33_9RHOO</name>
<dbReference type="Pfam" id="PF00989">
    <property type="entry name" value="PAS"/>
    <property type="match status" value="1"/>
</dbReference>
<dbReference type="AlphaFoldDB" id="A0A2U8GR33"/>
<evidence type="ECO:0000313" key="5">
    <source>
        <dbReference type="EMBL" id="AWI75918.1"/>
    </source>
</evidence>
<feature type="domain" description="PAS" evidence="1">
    <location>
        <begin position="149"/>
        <end position="219"/>
    </location>
</feature>
<dbReference type="SMART" id="SM00052">
    <property type="entry name" value="EAL"/>
    <property type="match status" value="1"/>
</dbReference>
<feature type="domain" description="GGDEF" evidence="4">
    <location>
        <begin position="429"/>
        <end position="562"/>
    </location>
</feature>
<reference evidence="5 6" key="1">
    <citation type="submission" date="2017-06" db="EMBL/GenBank/DDBJ databases">
        <title>Azoarcus.</title>
        <authorList>
            <person name="Woo J.-H."/>
            <person name="Kim H.-S."/>
        </authorList>
    </citation>
    <scope>NUCLEOTIDE SEQUENCE [LARGE SCALE GENOMIC DNA]</scope>
    <source>
        <strain evidence="5 6">TSPY31</strain>
    </source>
</reference>
<dbReference type="CDD" id="cd00130">
    <property type="entry name" value="PAS"/>
    <property type="match status" value="2"/>
</dbReference>
<dbReference type="SUPFAM" id="SSF55785">
    <property type="entry name" value="PYP-like sensor domain (PAS domain)"/>
    <property type="match status" value="2"/>
</dbReference>
<sequence>MSGYRQGQGEHAATPLEQVQVLKATMLPFERVEGDGTGLRYGSQYALGLAKSFFILNVTDAVTKIESRSYKQGRPQFTMATDRSTPGKPDAGDLRRRAEEGLQQQMHVPVSERSEVEVRKLVHELQVHQVELELQNEALSTAQAKLEAALARSTELYDAAPVGYFTLNRTGDIVLANLAGARLLDTERDCLTGVRFAALLQDDSREALTTLLQRVFESGAPQSCEVILAFTPRRIIQMEATLSADGNECRAAVLDITARRDAEAALRENEARLQLAARVFSHVREGIFIADARGTIIEVNDTFTHITGFTRDESIGQSAFFRDTERQAQELQGAIWRALHESGTWCGERWSRRKDGDVCPETLTISAVRDASGQVTNYVALFSDISSQKAHQQQLEHVAHYDPLTNLPNRVLLADRLHHAMAQTQRRDKALAVAYLDLDGFKLVNDTYGHNVGDDLLVAVTEHMKEALREGDTLARMGGDEFVAVLVDLESAEDCKPVLERLLQAAASPVIAAGVALQVSASIGATIFPSDRCDADHLIRHADQSMYFAKQTGKNRYHIYDVEFEAAVRSLHENIEDIRLGFEREQFVLHYQPKVDMCSGKVVGAEALIRWQHPTRGLLLPAAFLHVIENHPFSIELGEWVIQTALVQLRNWRAAGLDLPVSVNIAALHLQQSNFAARLAHVLSGHKDLCPGRLEIEILENCALDDMVQVSESMHACRALGVTFSLDDFGMGYSSLTYLKRLPADLLKIDKSFVREMVNDPDDLSIVSGVIGLAKAFRRQVLAEGVETIAQGTMLLSLGCSLAQGYCIARPMPASEFTYWVARWQPDEAWAARVPADAGSR</sequence>
<dbReference type="GO" id="GO:0006355">
    <property type="term" value="P:regulation of DNA-templated transcription"/>
    <property type="evidence" value="ECO:0007669"/>
    <property type="project" value="InterPro"/>
</dbReference>
<dbReference type="InterPro" id="IPR000160">
    <property type="entry name" value="GGDEF_dom"/>
</dbReference>
<dbReference type="PANTHER" id="PTHR44757">
    <property type="entry name" value="DIGUANYLATE CYCLASE DGCP"/>
    <property type="match status" value="1"/>
</dbReference>
<dbReference type="InterPro" id="IPR001633">
    <property type="entry name" value="EAL_dom"/>
</dbReference>
<accession>A0A2U8GR33</accession>
<keyword evidence="6" id="KW-1185">Reference proteome</keyword>
<evidence type="ECO:0000259" key="3">
    <source>
        <dbReference type="PROSITE" id="PS50883"/>
    </source>
</evidence>
<dbReference type="Gene3D" id="3.30.70.270">
    <property type="match status" value="1"/>
</dbReference>
<dbReference type="Pfam" id="PF00990">
    <property type="entry name" value="GGDEF"/>
    <property type="match status" value="1"/>
</dbReference>
<dbReference type="SUPFAM" id="SSF141868">
    <property type="entry name" value="EAL domain-like"/>
    <property type="match status" value="1"/>
</dbReference>
<dbReference type="GO" id="GO:0003824">
    <property type="term" value="F:catalytic activity"/>
    <property type="evidence" value="ECO:0007669"/>
    <property type="project" value="UniProtKB-ARBA"/>
</dbReference>
<dbReference type="SMART" id="SM00091">
    <property type="entry name" value="PAS"/>
    <property type="match status" value="2"/>
</dbReference>
<dbReference type="PANTHER" id="PTHR44757:SF2">
    <property type="entry name" value="BIOFILM ARCHITECTURE MAINTENANCE PROTEIN MBAA"/>
    <property type="match status" value="1"/>
</dbReference>
<dbReference type="CDD" id="cd01949">
    <property type="entry name" value="GGDEF"/>
    <property type="match status" value="1"/>
</dbReference>
<dbReference type="CDD" id="cd01948">
    <property type="entry name" value="EAL"/>
    <property type="match status" value="1"/>
</dbReference>
<feature type="domain" description="PAC" evidence="2">
    <location>
        <begin position="345"/>
        <end position="397"/>
    </location>
</feature>
<dbReference type="InterPro" id="IPR001610">
    <property type="entry name" value="PAC"/>
</dbReference>
<dbReference type="KEGG" id="acom:CEW83_12405"/>
<dbReference type="InterPro" id="IPR035965">
    <property type="entry name" value="PAS-like_dom_sf"/>
</dbReference>
<dbReference type="Gene3D" id="3.20.20.450">
    <property type="entry name" value="EAL domain"/>
    <property type="match status" value="1"/>
</dbReference>
<evidence type="ECO:0000259" key="2">
    <source>
        <dbReference type="PROSITE" id="PS50113"/>
    </source>
</evidence>
<evidence type="ECO:0000259" key="1">
    <source>
        <dbReference type="PROSITE" id="PS50112"/>
    </source>
</evidence>
<protein>
    <submittedName>
        <fullName evidence="5">GGDEF domain-containing protein</fullName>
    </submittedName>
</protein>
<dbReference type="NCBIfam" id="TIGR00254">
    <property type="entry name" value="GGDEF"/>
    <property type="match status" value="1"/>
</dbReference>
<dbReference type="SMART" id="SM00086">
    <property type="entry name" value="PAC"/>
    <property type="match status" value="1"/>
</dbReference>
<dbReference type="PROSITE" id="PS50112">
    <property type="entry name" value="PAS"/>
    <property type="match status" value="2"/>
</dbReference>
<dbReference type="InterPro" id="IPR000014">
    <property type="entry name" value="PAS"/>
</dbReference>
<dbReference type="PROSITE" id="PS50887">
    <property type="entry name" value="GGDEF"/>
    <property type="match status" value="1"/>
</dbReference>
<evidence type="ECO:0000259" key="4">
    <source>
        <dbReference type="PROSITE" id="PS50887"/>
    </source>
</evidence>
<feature type="domain" description="EAL" evidence="3">
    <location>
        <begin position="571"/>
        <end position="825"/>
    </location>
</feature>
<dbReference type="Pfam" id="PF08448">
    <property type="entry name" value="PAS_4"/>
    <property type="match status" value="1"/>
</dbReference>
<dbReference type="InterPro" id="IPR052155">
    <property type="entry name" value="Biofilm_reg_signaling"/>
</dbReference>
<dbReference type="InterPro" id="IPR035919">
    <property type="entry name" value="EAL_sf"/>
</dbReference>
<dbReference type="Pfam" id="PF00563">
    <property type="entry name" value="EAL"/>
    <property type="match status" value="1"/>
</dbReference>
<dbReference type="InterPro" id="IPR000700">
    <property type="entry name" value="PAS-assoc_C"/>
</dbReference>
<dbReference type="InterPro" id="IPR013767">
    <property type="entry name" value="PAS_fold"/>
</dbReference>
<feature type="domain" description="PAS" evidence="1">
    <location>
        <begin position="272"/>
        <end position="321"/>
    </location>
</feature>
<dbReference type="InterPro" id="IPR029787">
    <property type="entry name" value="Nucleotide_cyclase"/>
</dbReference>
<proteinExistence type="predicted"/>
<dbReference type="NCBIfam" id="TIGR00229">
    <property type="entry name" value="sensory_box"/>
    <property type="match status" value="1"/>
</dbReference>
<organism evidence="5 6">
    <name type="scientific">Parazoarcus communis</name>
    <dbReference type="NCBI Taxonomy" id="41977"/>
    <lineage>
        <taxon>Bacteria</taxon>
        <taxon>Pseudomonadati</taxon>
        <taxon>Pseudomonadota</taxon>
        <taxon>Betaproteobacteria</taxon>
        <taxon>Rhodocyclales</taxon>
        <taxon>Zoogloeaceae</taxon>
        <taxon>Parazoarcus</taxon>
    </lineage>
</organism>
<dbReference type="InterPro" id="IPR013656">
    <property type="entry name" value="PAS_4"/>
</dbReference>
<gene>
    <name evidence="5" type="ORF">CEW83_12405</name>
</gene>
<dbReference type="SMART" id="SM00267">
    <property type="entry name" value="GGDEF"/>
    <property type="match status" value="1"/>
</dbReference>
<dbReference type="FunFam" id="3.30.70.270:FF:000001">
    <property type="entry name" value="Diguanylate cyclase domain protein"/>
    <property type="match status" value="1"/>
</dbReference>
<evidence type="ECO:0000313" key="6">
    <source>
        <dbReference type="Proteomes" id="UP000244930"/>
    </source>
</evidence>
<dbReference type="PROSITE" id="PS50113">
    <property type="entry name" value="PAC"/>
    <property type="match status" value="1"/>
</dbReference>
<dbReference type="SUPFAM" id="SSF55073">
    <property type="entry name" value="Nucleotide cyclase"/>
    <property type="match status" value="1"/>
</dbReference>
<dbReference type="EMBL" id="CP022187">
    <property type="protein sequence ID" value="AWI75918.1"/>
    <property type="molecule type" value="Genomic_DNA"/>
</dbReference>
<dbReference type="PROSITE" id="PS50883">
    <property type="entry name" value="EAL"/>
    <property type="match status" value="1"/>
</dbReference>
<dbReference type="InterPro" id="IPR043128">
    <property type="entry name" value="Rev_trsase/Diguanyl_cyclase"/>
</dbReference>
<dbReference type="Gene3D" id="3.30.450.20">
    <property type="entry name" value="PAS domain"/>
    <property type="match status" value="2"/>
</dbReference>
<dbReference type="Proteomes" id="UP000244930">
    <property type="component" value="Chromosome"/>
</dbReference>